<dbReference type="GO" id="GO:0046933">
    <property type="term" value="F:proton-transporting ATP synthase activity, rotational mechanism"/>
    <property type="evidence" value="ECO:0007669"/>
    <property type="project" value="UniProtKB-UniRule"/>
</dbReference>
<evidence type="ECO:0000313" key="16">
    <source>
        <dbReference type="EMBL" id="RSU12618.1"/>
    </source>
</evidence>
<dbReference type="PANTHER" id="PTHR13822:SF10">
    <property type="entry name" value="ATP SYNTHASE EPSILON CHAIN, CHLOROPLASTIC"/>
    <property type="match status" value="1"/>
</dbReference>
<evidence type="ECO:0000256" key="8">
    <source>
        <dbReference type="ARBA" id="ARBA00023196"/>
    </source>
</evidence>
<evidence type="ECO:0000256" key="7">
    <source>
        <dbReference type="ARBA" id="ARBA00023136"/>
    </source>
</evidence>
<evidence type="ECO:0000256" key="2">
    <source>
        <dbReference type="ARBA" id="ARBA00004202"/>
    </source>
</evidence>
<protein>
    <recommendedName>
        <fullName evidence="4 12">ATP synthase epsilon chain</fullName>
    </recommendedName>
    <alternativeName>
        <fullName evidence="11 12">ATP synthase F1 sector epsilon subunit</fullName>
    </alternativeName>
    <alternativeName>
        <fullName evidence="10 12">F-ATPase epsilon subunit</fullName>
    </alternativeName>
</protein>
<dbReference type="OrthoDB" id="9804110at2"/>
<keyword evidence="6 12" id="KW-0406">Ion transport</keyword>
<feature type="domain" description="ATP synthase epsilon subunit C-terminal" evidence="14">
    <location>
        <begin position="90"/>
        <end position="136"/>
    </location>
</feature>
<keyword evidence="7 12" id="KW-0472">Membrane</keyword>
<keyword evidence="8 12" id="KW-0139">CF(1)</keyword>
<dbReference type="Pfam" id="PF00401">
    <property type="entry name" value="ATP-synt_DE"/>
    <property type="match status" value="1"/>
</dbReference>
<evidence type="ECO:0000256" key="12">
    <source>
        <dbReference type="HAMAP-Rule" id="MF_00530"/>
    </source>
</evidence>
<accession>A0A430AX37</accession>
<dbReference type="AlphaFoldDB" id="A0A430AX37"/>
<evidence type="ECO:0000256" key="6">
    <source>
        <dbReference type="ARBA" id="ARBA00023065"/>
    </source>
</evidence>
<dbReference type="Gene3D" id="1.20.5.440">
    <property type="entry name" value="ATP synthase delta/epsilon subunit, C-terminal domain"/>
    <property type="match status" value="1"/>
</dbReference>
<proteinExistence type="inferred from homology"/>
<comment type="subcellular location">
    <subcellularLocation>
        <location evidence="2 12">Cell membrane</location>
        <topology evidence="2 12">Peripheral membrane protein</topology>
    </subcellularLocation>
</comment>
<name>A0A430AX37_9ENTE</name>
<feature type="domain" description="ATP synthase F1 complex delta/epsilon subunit N-terminal" evidence="15">
    <location>
        <begin position="4"/>
        <end position="85"/>
    </location>
</feature>
<evidence type="ECO:0000256" key="3">
    <source>
        <dbReference type="ARBA" id="ARBA00005712"/>
    </source>
</evidence>
<organism evidence="16 17">
    <name type="scientific">Vagococcus elongatus</name>
    <dbReference type="NCBI Taxonomy" id="180344"/>
    <lineage>
        <taxon>Bacteria</taxon>
        <taxon>Bacillati</taxon>
        <taxon>Bacillota</taxon>
        <taxon>Bacilli</taxon>
        <taxon>Lactobacillales</taxon>
        <taxon>Enterococcaceae</taxon>
        <taxon>Vagococcus</taxon>
    </lineage>
</organism>
<dbReference type="SUPFAM" id="SSF46604">
    <property type="entry name" value="Epsilon subunit of F1F0-ATP synthase C-terminal domain"/>
    <property type="match status" value="1"/>
</dbReference>
<evidence type="ECO:0000256" key="9">
    <source>
        <dbReference type="ARBA" id="ARBA00023310"/>
    </source>
</evidence>
<dbReference type="InterPro" id="IPR001469">
    <property type="entry name" value="ATP_synth_F1_dsu/esu"/>
</dbReference>
<dbReference type="GO" id="GO:0005886">
    <property type="term" value="C:plasma membrane"/>
    <property type="evidence" value="ECO:0007669"/>
    <property type="project" value="UniProtKB-SubCell"/>
</dbReference>
<dbReference type="GO" id="GO:0045259">
    <property type="term" value="C:proton-transporting ATP synthase complex"/>
    <property type="evidence" value="ECO:0007669"/>
    <property type="project" value="UniProtKB-KW"/>
</dbReference>
<keyword evidence="9 12" id="KW-0066">ATP synthesis</keyword>
<evidence type="ECO:0000259" key="15">
    <source>
        <dbReference type="Pfam" id="PF02823"/>
    </source>
</evidence>
<comment type="function">
    <text evidence="1 12">Produces ATP from ADP in the presence of a proton gradient across the membrane.</text>
</comment>
<dbReference type="SUPFAM" id="SSF51344">
    <property type="entry name" value="Epsilon subunit of F1F0-ATP synthase N-terminal domain"/>
    <property type="match status" value="1"/>
</dbReference>
<keyword evidence="5 12" id="KW-0813">Transport</keyword>
<dbReference type="GO" id="GO:0005524">
    <property type="term" value="F:ATP binding"/>
    <property type="evidence" value="ECO:0007669"/>
    <property type="project" value="UniProtKB-UniRule"/>
</dbReference>
<sequence length="138" mass="15224">MSKLHIQVVTPDGLVFDGDAGFLVARTPEGEIGIMSNHLPLIVPLAIDSLVIKEERGGKIIMTIAVNGGIMEVRDNQVSILADSAEQAGEIDLDRAMRAKERAERNLEKAKKDHHIDNMKRAEVALNRAINRIHVSRK</sequence>
<evidence type="ECO:0000256" key="5">
    <source>
        <dbReference type="ARBA" id="ARBA00022448"/>
    </source>
</evidence>
<evidence type="ECO:0000256" key="4">
    <source>
        <dbReference type="ARBA" id="ARBA00014480"/>
    </source>
</evidence>
<evidence type="ECO:0000256" key="10">
    <source>
        <dbReference type="ARBA" id="ARBA00030215"/>
    </source>
</evidence>
<dbReference type="HAMAP" id="MF_00530">
    <property type="entry name" value="ATP_synth_epsil_bac"/>
    <property type="match status" value="1"/>
</dbReference>
<keyword evidence="12" id="KW-1003">Cell membrane</keyword>
<dbReference type="InterPro" id="IPR020547">
    <property type="entry name" value="ATP_synth_F1_esu_C"/>
</dbReference>
<dbReference type="PANTHER" id="PTHR13822">
    <property type="entry name" value="ATP SYNTHASE DELTA/EPSILON CHAIN"/>
    <property type="match status" value="1"/>
</dbReference>
<dbReference type="Pfam" id="PF02823">
    <property type="entry name" value="ATP-synt_DE_N"/>
    <property type="match status" value="1"/>
</dbReference>
<evidence type="ECO:0000256" key="11">
    <source>
        <dbReference type="ARBA" id="ARBA00031795"/>
    </source>
</evidence>
<dbReference type="InterPro" id="IPR036794">
    <property type="entry name" value="ATP_F1_dsu/esu_C_sf"/>
</dbReference>
<evidence type="ECO:0000259" key="14">
    <source>
        <dbReference type="Pfam" id="PF00401"/>
    </source>
</evidence>
<evidence type="ECO:0000256" key="13">
    <source>
        <dbReference type="RuleBase" id="RU003656"/>
    </source>
</evidence>
<dbReference type="NCBIfam" id="TIGR01216">
    <property type="entry name" value="ATP_synt_epsi"/>
    <property type="match status" value="1"/>
</dbReference>
<comment type="caution">
    <text evidence="16">The sequence shown here is derived from an EMBL/GenBank/DDBJ whole genome shotgun (WGS) entry which is preliminary data.</text>
</comment>
<comment type="subunit">
    <text evidence="12 13">F-type ATPases have 2 components, CF(1) - the catalytic core - and CF(0) - the membrane proton channel. CF(1) has five subunits: alpha(3), beta(3), gamma(1), delta(1), epsilon(1). CF(0) has three main subunits: a, b and c.</text>
</comment>
<evidence type="ECO:0000256" key="1">
    <source>
        <dbReference type="ARBA" id="ARBA00003543"/>
    </source>
</evidence>
<keyword evidence="17" id="KW-1185">Reference proteome</keyword>
<comment type="similarity">
    <text evidence="3 12 13">Belongs to the ATPase epsilon chain family.</text>
</comment>
<dbReference type="RefSeq" id="WP_126808321.1">
    <property type="nucleotide sequence ID" value="NZ_NGKA01000007.1"/>
</dbReference>
<dbReference type="EMBL" id="NGKA01000007">
    <property type="protein sequence ID" value="RSU12618.1"/>
    <property type="molecule type" value="Genomic_DNA"/>
</dbReference>
<dbReference type="CDD" id="cd12152">
    <property type="entry name" value="F1-ATPase_delta"/>
    <property type="match status" value="1"/>
</dbReference>
<dbReference type="Proteomes" id="UP000287605">
    <property type="component" value="Unassembled WGS sequence"/>
</dbReference>
<dbReference type="InterPro" id="IPR020546">
    <property type="entry name" value="ATP_synth_F1_dsu/esu_N"/>
</dbReference>
<dbReference type="NCBIfam" id="NF001846">
    <property type="entry name" value="PRK00571.1-3"/>
    <property type="match status" value="1"/>
</dbReference>
<dbReference type="InterPro" id="IPR036771">
    <property type="entry name" value="ATPsynth_dsu/esu_N"/>
</dbReference>
<evidence type="ECO:0000313" key="17">
    <source>
        <dbReference type="Proteomes" id="UP000287605"/>
    </source>
</evidence>
<gene>
    <name evidence="12" type="primary">atpC</name>
    <name evidence="16" type="ORF">CBF29_05675</name>
</gene>
<keyword evidence="12" id="KW-0375">Hydrogen ion transport</keyword>
<dbReference type="Gene3D" id="2.60.15.10">
    <property type="entry name" value="F0F1 ATP synthase delta/epsilon subunit, N-terminal"/>
    <property type="match status" value="1"/>
</dbReference>
<reference evidence="16 17" key="1">
    <citation type="submission" date="2017-05" db="EMBL/GenBank/DDBJ databases">
        <title>Vagococcus spp. assemblies.</title>
        <authorList>
            <person name="Gulvik C.A."/>
        </authorList>
    </citation>
    <scope>NUCLEOTIDE SEQUENCE [LARGE SCALE GENOMIC DNA]</scope>
    <source>
        <strain evidence="16 17">CCUG 51432</strain>
    </source>
</reference>